<name>Q2F9Y4_9VIBR</name>
<dbReference type="InterPro" id="IPR023346">
    <property type="entry name" value="Lysozyme-like_dom_sf"/>
</dbReference>
<dbReference type="Gene3D" id="1.10.530.10">
    <property type="match status" value="1"/>
</dbReference>
<accession>Q2F9Y4</accession>
<dbReference type="AlphaFoldDB" id="Q2F9Y4"/>
<organism evidence="1">
    <name type="scientific">Vibrio sp. DAT722</name>
    <dbReference type="NCBI Taxonomy" id="344879"/>
    <lineage>
        <taxon>Bacteria</taxon>
        <taxon>Pseudomonadati</taxon>
        <taxon>Pseudomonadota</taxon>
        <taxon>Gammaproteobacteria</taxon>
        <taxon>Vibrionales</taxon>
        <taxon>Vibrionaceae</taxon>
        <taxon>Vibrio</taxon>
    </lineage>
</organism>
<evidence type="ECO:0000313" key="1">
    <source>
        <dbReference type="EMBL" id="ABA55887.1"/>
    </source>
</evidence>
<evidence type="ECO:0008006" key="2">
    <source>
        <dbReference type="Google" id="ProtNLM"/>
    </source>
</evidence>
<dbReference type="EMBL" id="DQ139261">
    <property type="protein sequence ID" value="ABA55887.1"/>
    <property type="molecule type" value="Genomic_DNA"/>
</dbReference>
<dbReference type="SUPFAM" id="SSF53955">
    <property type="entry name" value="Lysozyme-like"/>
    <property type="match status" value="1"/>
</dbReference>
<reference evidence="1" key="1">
    <citation type="journal article" date="2006" name="BMC Evol. Biol.">
        <title>Recovery and evolutionary analysis of complete integron gene cassette arrays from Vibrio.</title>
        <authorList>
            <person name="Boucher Y."/>
            <person name="Nesbo C.L."/>
            <person name="Joss M.J."/>
            <person name="Robinson A."/>
            <person name="Mabbutt B.C."/>
            <person name="Gillings M.R."/>
            <person name="Doolittle W.F."/>
            <person name="Stokes H.W."/>
        </authorList>
    </citation>
    <scope>NUCLEOTIDE SEQUENCE</scope>
    <source>
        <strain evidence="1">DAT722</strain>
    </source>
</reference>
<sequence>MNDIPVLNKSAERKLSIINDTPAIFTIADSDSAVGRKPLYEIDSFSEVGKWCGLIIHQSKKHGVDPRLVAAIMYMETTHGWYDKVYPLRKTILPMNLHYSYWKDIGVTKEALGCPYYNIEFGITLLSRIQARIENPTIRKIATIYNFLGAEVVSDYGARVAKLYLEQPWSPAKCAV</sequence>
<proteinExistence type="predicted"/>
<protein>
    <recommendedName>
        <fullName evidence="2">Transglycosylase SLT domain-containing protein</fullName>
    </recommendedName>
</protein>